<evidence type="ECO:0000256" key="6">
    <source>
        <dbReference type="HAMAP-Rule" id="MF_01685"/>
    </source>
</evidence>
<dbReference type="PANTHER" id="PTHR48105">
    <property type="entry name" value="THIOREDOXIN REDUCTASE 1-RELATED-RELATED"/>
    <property type="match status" value="1"/>
</dbReference>
<feature type="binding site" evidence="6">
    <location>
        <position position="45"/>
    </location>
    <ligand>
        <name>FAD</name>
        <dbReference type="ChEBI" id="CHEBI:57692"/>
    </ligand>
</feature>
<evidence type="ECO:0000256" key="3">
    <source>
        <dbReference type="ARBA" id="ARBA00022827"/>
    </source>
</evidence>
<comment type="catalytic activity">
    <reaction evidence="6">
        <text>2 reduced [2Fe-2S]-[ferredoxin] + NADP(+) + H(+) = 2 oxidized [2Fe-2S]-[ferredoxin] + NADPH</text>
        <dbReference type="Rhea" id="RHEA:20125"/>
        <dbReference type="Rhea" id="RHEA-COMP:10000"/>
        <dbReference type="Rhea" id="RHEA-COMP:10001"/>
        <dbReference type="ChEBI" id="CHEBI:15378"/>
        <dbReference type="ChEBI" id="CHEBI:33737"/>
        <dbReference type="ChEBI" id="CHEBI:33738"/>
        <dbReference type="ChEBI" id="CHEBI:57783"/>
        <dbReference type="ChEBI" id="CHEBI:58349"/>
        <dbReference type="EC" id="1.18.1.2"/>
    </reaction>
</comment>
<keyword evidence="5 6" id="KW-0560">Oxidoreductase</keyword>
<keyword evidence="4 6" id="KW-0521">NADP</keyword>
<organism evidence="9 10">
    <name type="scientific">Latilactobacillus fuchuensis DSM 14340 = JCM 11249</name>
    <dbReference type="NCBI Taxonomy" id="1423747"/>
    <lineage>
        <taxon>Bacteria</taxon>
        <taxon>Bacillati</taxon>
        <taxon>Bacillota</taxon>
        <taxon>Bacilli</taxon>
        <taxon>Lactobacillales</taxon>
        <taxon>Lactobacillaceae</taxon>
        <taxon>Latilactobacillus</taxon>
    </lineage>
</organism>
<comment type="caution">
    <text evidence="6">Lacks conserved residue(s) required for the propagation of feature annotation.</text>
</comment>
<dbReference type="EMBL" id="AZEX01000027">
    <property type="protein sequence ID" value="KRL60990.1"/>
    <property type="molecule type" value="Genomic_DNA"/>
</dbReference>
<feature type="transmembrane region" description="Helical" evidence="7">
    <location>
        <begin position="6"/>
        <end position="26"/>
    </location>
</feature>
<keyword evidence="3 6" id="KW-0274">FAD</keyword>
<dbReference type="Gene3D" id="3.50.50.60">
    <property type="entry name" value="FAD/NAD(P)-binding domain"/>
    <property type="match status" value="2"/>
</dbReference>
<dbReference type="SUPFAM" id="SSF51905">
    <property type="entry name" value="FAD/NAD(P)-binding domain"/>
    <property type="match status" value="1"/>
</dbReference>
<dbReference type="STRING" id="1423747.FC69_GL001004"/>
<dbReference type="InterPro" id="IPR023753">
    <property type="entry name" value="FAD/NAD-binding_dom"/>
</dbReference>
<keyword evidence="2 6" id="KW-0285">Flavoprotein</keyword>
<dbReference type="eggNOG" id="COG0492">
    <property type="taxonomic scope" value="Bacteria"/>
</dbReference>
<feature type="binding site" evidence="6">
    <location>
        <position position="124"/>
    </location>
    <ligand>
        <name>FAD</name>
        <dbReference type="ChEBI" id="CHEBI:57692"/>
    </ligand>
</feature>
<comment type="similarity">
    <text evidence="6">Belongs to the ferredoxin--NADP reductase type 2 family.</text>
</comment>
<evidence type="ECO:0000313" key="9">
    <source>
        <dbReference type="EMBL" id="KRL60990.1"/>
    </source>
</evidence>
<dbReference type="OrthoDB" id="9806179at2"/>
<dbReference type="AlphaFoldDB" id="A0A0R1RX85"/>
<evidence type="ECO:0000256" key="5">
    <source>
        <dbReference type="ARBA" id="ARBA00023002"/>
    </source>
</evidence>
<comment type="caution">
    <text evidence="9">The sequence shown here is derived from an EMBL/GenBank/DDBJ whole genome shotgun (WGS) entry which is preliminary data.</text>
</comment>
<comment type="subunit">
    <text evidence="1 6">Homodimer.</text>
</comment>
<dbReference type="PATRIC" id="fig|1423747.3.peg.1025"/>
<feature type="binding site" evidence="6">
    <location>
        <position position="50"/>
    </location>
    <ligand>
        <name>FAD</name>
        <dbReference type="ChEBI" id="CHEBI:57692"/>
    </ligand>
</feature>
<dbReference type="Pfam" id="PF07992">
    <property type="entry name" value="Pyr_redox_2"/>
    <property type="match status" value="1"/>
</dbReference>
<evidence type="ECO:0000256" key="4">
    <source>
        <dbReference type="ARBA" id="ARBA00022857"/>
    </source>
</evidence>
<dbReference type="Proteomes" id="UP000051264">
    <property type="component" value="Unassembled WGS sequence"/>
</dbReference>
<dbReference type="GO" id="GO:0004324">
    <property type="term" value="F:ferredoxin-NADP+ reductase activity"/>
    <property type="evidence" value="ECO:0007669"/>
    <property type="project" value="UniProtKB-UniRule"/>
</dbReference>
<keyword evidence="7" id="KW-0812">Transmembrane</keyword>
<dbReference type="HAMAP" id="MF_01685">
    <property type="entry name" value="FENR2"/>
    <property type="match status" value="1"/>
</dbReference>
<accession>A0A0R1RX85</accession>
<protein>
    <recommendedName>
        <fullName evidence="6">Ferredoxin--NADP reductase</fullName>
        <shortName evidence="6">FNR</shortName>
        <shortName evidence="6">Fd-NADP(+) reductase</shortName>
        <ecNumber evidence="6">1.18.1.2</ecNumber>
    </recommendedName>
</protein>
<evidence type="ECO:0000256" key="7">
    <source>
        <dbReference type="SAM" id="Phobius"/>
    </source>
</evidence>
<dbReference type="PRINTS" id="PR00469">
    <property type="entry name" value="PNDRDTASEII"/>
</dbReference>
<sequence length="328" mass="36106">MLDSNHLFDITIIGGGPVGIFAAYYAGMRKADVQIIESLPELGGQVATLYPEKQIFDVAGFSGITGDQLTANLIEQLSLFESTIQLSTAVKNIQPQTDGTFILETTNGTTHTRGVIVAIGNGAFTPRKLAVDYNPDWDNHYVHYFAKQMDQFKDQVVAVAGGGDSAIEWALMLEKVAKQVYLVHRRDQFRGLESSVDALKASSIKIKTPFLIDALTETDQQLTLNLKKMKSTDQETLTVDKLLVNYGFISDTKILRDWNLTLDHHQVSVNQQMATNIPNIYAIGDIATYPGKVKLIASGFGEAPIAVTELLTSLFPEKRQPLHSTSIM</sequence>
<feature type="binding site" evidence="6">
    <location>
        <position position="90"/>
    </location>
    <ligand>
        <name>FAD</name>
        <dbReference type="ChEBI" id="CHEBI:57692"/>
    </ligand>
</feature>
<dbReference type="InterPro" id="IPR022890">
    <property type="entry name" value="Fd--NADP_Rdtase_type_2"/>
</dbReference>
<dbReference type="GO" id="GO:0050660">
    <property type="term" value="F:flavin adenine dinucleotide binding"/>
    <property type="evidence" value="ECO:0007669"/>
    <property type="project" value="UniProtKB-UniRule"/>
</dbReference>
<comment type="cofactor">
    <cofactor evidence="6">
        <name>FAD</name>
        <dbReference type="ChEBI" id="CHEBI:57692"/>
    </cofactor>
    <text evidence="6">Binds 1 FAD per subunit.</text>
</comment>
<evidence type="ECO:0000256" key="1">
    <source>
        <dbReference type="ARBA" id="ARBA00011738"/>
    </source>
</evidence>
<dbReference type="EC" id="1.18.1.2" evidence="6"/>
<feature type="binding site" evidence="6">
    <location>
        <position position="37"/>
    </location>
    <ligand>
        <name>FAD</name>
        <dbReference type="ChEBI" id="CHEBI:57692"/>
    </ligand>
</feature>
<dbReference type="RefSeq" id="WP_025083482.1">
    <property type="nucleotide sequence ID" value="NZ_AZEX01000027.1"/>
</dbReference>
<dbReference type="InterPro" id="IPR036188">
    <property type="entry name" value="FAD/NAD-bd_sf"/>
</dbReference>
<evidence type="ECO:0000259" key="8">
    <source>
        <dbReference type="Pfam" id="PF07992"/>
    </source>
</evidence>
<reference evidence="9 10" key="1">
    <citation type="journal article" date="2015" name="Genome Announc.">
        <title>Expanding the biotechnology potential of lactobacilli through comparative genomics of 213 strains and associated genera.</title>
        <authorList>
            <person name="Sun Z."/>
            <person name="Harris H.M."/>
            <person name="McCann A."/>
            <person name="Guo C."/>
            <person name="Argimon S."/>
            <person name="Zhang W."/>
            <person name="Yang X."/>
            <person name="Jeffery I.B."/>
            <person name="Cooney J.C."/>
            <person name="Kagawa T.F."/>
            <person name="Liu W."/>
            <person name="Song Y."/>
            <person name="Salvetti E."/>
            <person name="Wrobel A."/>
            <person name="Rasinkangas P."/>
            <person name="Parkhill J."/>
            <person name="Rea M.C."/>
            <person name="O'Sullivan O."/>
            <person name="Ritari J."/>
            <person name="Douillard F.P."/>
            <person name="Paul Ross R."/>
            <person name="Yang R."/>
            <person name="Briner A.E."/>
            <person name="Felis G.E."/>
            <person name="de Vos W.M."/>
            <person name="Barrangou R."/>
            <person name="Klaenhammer T.R."/>
            <person name="Caufield P.W."/>
            <person name="Cui Y."/>
            <person name="Zhang H."/>
            <person name="O'Toole P.W."/>
        </authorList>
    </citation>
    <scope>NUCLEOTIDE SEQUENCE [LARGE SCALE GENOMIC DNA]</scope>
    <source>
        <strain evidence="9 10">DSM 14340</strain>
    </source>
</reference>
<name>A0A0R1RX85_9LACO</name>
<proteinExistence type="inferred from homology"/>
<feature type="binding site" evidence="6">
    <location>
        <position position="285"/>
    </location>
    <ligand>
        <name>FAD</name>
        <dbReference type="ChEBI" id="CHEBI:57692"/>
    </ligand>
</feature>
<evidence type="ECO:0000313" key="10">
    <source>
        <dbReference type="Proteomes" id="UP000051264"/>
    </source>
</evidence>
<keyword evidence="7" id="KW-0472">Membrane</keyword>
<dbReference type="InterPro" id="IPR050097">
    <property type="entry name" value="Ferredoxin-NADP_redctase_2"/>
</dbReference>
<keyword evidence="7" id="KW-1133">Transmembrane helix</keyword>
<gene>
    <name evidence="9" type="ORF">FC69_GL001004</name>
</gene>
<feature type="binding site" evidence="6">
    <location>
        <position position="325"/>
    </location>
    <ligand>
        <name>FAD</name>
        <dbReference type="ChEBI" id="CHEBI:57692"/>
    </ligand>
</feature>
<evidence type="ECO:0000256" key="2">
    <source>
        <dbReference type="ARBA" id="ARBA00022630"/>
    </source>
</evidence>
<dbReference type="PRINTS" id="PR00368">
    <property type="entry name" value="FADPNR"/>
</dbReference>
<feature type="domain" description="FAD/NAD(P)-binding" evidence="8">
    <location>
        <begin position="8"/>
        <end position="292"/>
    </location>
</feature>
<dbReference type="GO" id="GO:0050661">
    <property type="term" value="F:NADP binding"/>
    <property type="evidence" value="ECO:0007669"/>
    <property type="project" value="UniProtKB-UniRule"/>
</dbReference>